<keyword evidence="5" id="KW-0547">Nucleotide-binding</keyword>
<keyword evidence="6" id="KW-0418">Kinase</keyword>
<keyword evidence="8" id="KW-0902">Two-component regulatory system</keyword>
<dbReference type="SUPFAM" id="SSF47384">
    <property type="entry name" value="Homodimeric domain of signal transducing histidine kinase"/>
    <property type="match status" value="1"/>
</dbReference>
<keyword evidence="7 11" id="KW-0067">ATP-binding</keyword>
<dbReference type="Gene3D" id="3.30.450.20">
    <property type="entry name" value="PAS domain"/>
    <property type="match status" value="1"/>
</dbReference>
<dbReference type="EC" id="2.7.13.3" evidence="2"/>
<dbReference type="PANTHER" id="PTHR43065:SF34">
    <property type="entry name" value="SPORULATION KINASE A"/>
    <property type="match status" value="1"/>
</dbReference>
<keyword evidence="4" id="KW-0808">Transferase</keyword>
<comment type="catalytic activity">
    <reaction evidence="1">
        <text>ATP + protein L-histidine = ADP + protein N-phospho-L-histidine.</text>
        <dbReference type="EC" id="2.7.13.3"/>
    </reaction>
</comment>
<feature type="transmembrane region" description="Helical" evidence="9">
    <location>
        <begin position="12"/>
        <end position="31"/>
    </location>
</feature>
<evidence type="ECO:0000256" key="4">
    <source>
        <dbReference type="ARBA" id="ARBA00022679"/>
    </source>
</evidence>
<keyword evidence="9" id="KW-0812">Transmembrane</keyword>
<dbReference type="EMBL" id="JBHMDO010000015">
    <property type="protein sequence ID" value="MFB9325849.1"/>
    <property type="molecule type" value="Genomic_DNA"/>
</dbReference>
<dbReference type="SMART" id="SM00387">
    <property type="entry name" value="HATPase_c"/>
    <property type="match status" value="1"/>
</dbReference>
<keyword evidence="9" id="KW-0472">Membrane</keyword>
<feature type="transmembrane region" description="Helical" evidence="9">
    <location>
        <begin position="103"/>
        <end position="123"/>
    </location>
</feature>
<keyword evidence="9" id="KW-1133">Transmembrane helix</keyword>
<keyword evidence="12" id="KW-1185">Reference proteome</keyword>
<feature type="transmembrane region" description="Helical" evidence="9">
    <location>
        <begin position="202"/>
        <end position="227"/>
    </location>
</feature>
<evidence type="ECO:0000256" key="5">
    <source>
        <dbReference type="ARBA" id="ARBA00022741"/>
    </source>
</evidence>
<protein>
    <recommendedName>
        <fullName evidence="2">histidine kinase</fullName>
        <ecNumber evidence="2">2.7.13.3</ecNumber>
    </recommendedName>
</protein>
<dbReference type="InterPro" id="IPR003594">
    <property type="entry name" value="HATPase_dom"/>
</dbReference>
<dbReference type="Gene3D" id="3.30.565.10">
    <property type="entry name" value="Histidine kinase-like ATPase, C-terminal domain"/>
    <property type="match status" value="1"/>
</dbReference>
<dbReference type="SMART" id="SM00388">
    <property type="entry name" value="HisKA"/>
    <property type="match status" value="1"/>
</dbReference>
<dbReference type="InterPro" id="IPR036097">
    <property type="entry name" value="HisK_dim/P_sf"/>
</dbReference>
<dbReference type="Gene3D" id="1.10.287.130">
    <property type="match status" value="1"/>
</dbReference>
<dbReference type="InterPro" id="IPR036890">
    <property type="entry name" value="HATPase_C_sf"/>
</dbReference>
<evidence type="ECO:0000256" key="3">
    <source>
        <dbReference type="ARBA" id="ARBA00022553"/>
    </source>
</evidence>
<dbReference type="RefSeq" id="WP_377492464.1">
    <property type="nucleotide sequence ID" value="NZ_JBHMDO010000015.1"/>
</dbReference>
<dbReference type="Pfam" id="PF13426">
    <property type="entry name" value="PAS_9"/>
    <property type="match status" value="1"/>
</dbReference>
<dbReference type="PANTHER" id="PTHR43065">
    <property type="entry name" value="SENSOR HISTIDINE KINASE"/>
    <property type="match status" value="1"/>
</dbReference>
<evidence type="ECO:0000256" key="1">
    <source>
        <dbReference type="ARBA" id="ARBA00000085"/>
    </source>
</evidence>
<dbReference type="GO" id="GO:0005524">
    <property type="term" value="F:ATP binding"/>
    <property type="evidence" value="ECO:0007669"/>
    <property type="project" value="UniProtKB-KW"/>
</dbReference>
<evidence type="ECO:0000256" key="7">
    <source>
        <dbReference type="ARBA" id="ARBA00022840"/>
    </source>
</evidence>
<reference evidence="11 12" key="1">
    <citation type="submission" date="2024-09" db="EMBL/GenBank/DDBJ databases">
        <authorList>
            <person name="Sun Q."/>
            <person name="Mori K."/>
        </authorList>
    </citation>
    <scope>NUCLEOTIDE SEQUENCE [LARGE SCALE GENOMIC DNA]</scope>
    <source>
        <strain evidence="11 12">TISTR 2452</strain>
    </source>
</reference>
<evidence type="ECO:0000313" key="11">
    <source>
        <dbReference type="EMBL" id="MFB9325849.1"/>
    </source>
</evidence>
<feature type="domain" description="Histidine kinase" evidence="10">
    <location>
        <begin position="370"/>
        <end position="574"/>
    </location>
</feature>
<sequence length="594" mass="67006">MTQLIRSDMWMFPLLALAINVFSSFTMCYMLGHLRMTRTLRRYWLFSGAVVYGLGLWVSQFIMLFATDTMLLMDWTSVAKLLVMITAYFAFRLMRGKANPYLRLAAAGLLIALGQAFLNYGSLLSSQVDHVELNVGMMTLGGALSFVGTVVAFALFERNRGAFPLLPGIIFGMVSFAVQLFSVQSVAAEYSVVLTTDKLNEYMQLLAVVLGMATSLIFIFSLLANFVDQRFSTMNERYRLLVENSIDMIAIIRDDRWEYVNRSGLALFEAENDRALLDRSIYQFLHPDCHESMRKLLNTMSGGRFPQPVEMQWYTAQGKPFHSEVVQTRTKFGGKPAYQVIIRDISERKKNEELLINSEKLYVAGQLAAGIAHEIRNPLTSLKGFIQLISTGRASNRNYFDIMKSELTRIESIVSELLMLSKPQVYELTYRDIRHIMRDTVVLLEAQALLHGIELESELGEEALWIHGVEDQLKQVFINVLKNAIEVMSGGGKIQINCRREADDIYIRIQDCGPGIPEETLSKIGQPFYTTKEKGTGLGLMVSYKIVDNHQGRVEVESELGVGTTFAIIFPYAKLAEEEEPQAAAEKVTPIRLG</sequence>
<feature type="transmembrane region" description="Helical" evidence="9">
    <location>
        <begin position="72"/>
        <end position="91"/>
    </location>
</feature>
<evidence type="ECO:0000256" key="6">
    <source>
        <dbReference type="ARBA" id="ARBA00022777"/>
    </source>
</evidence>
<gene>
    <name evidence="11" type="ORF">ACFFSY_07900</name>
</gene>
<dbReference type="InterPro" id="IPR003661">
    <property type="entry name" value="HisK_dim/P_dom"/>
</dbReference>
<dbReference type="Pfam" id="PF00512">
    <property type="entry name" value="HisKA"/>
    <property type="match status" value="1"/>
</dbReference>
<evidence type="ECO:0000259" key="10">
    <source>
        <dbReference type="PROSITE" id="PS50109"/>
    </source>
</evidence>
<name>A0ABV5KL07_9BACL</name>
<dbReference type="NCBIfam" id="TIGR00229">
    <property type="entry name" value="sensory_box"/>
    <property type="match status" value="1"/>
</dbReference>
<dbReference type="CDD" id="cd00130">
    <property type="entry name" value="PAS"/>
    <property type="match status" value="1"/>
</dbReference>
<evidence type="ECO:0000313" key="12">
    <source>
        <dbReference type="Proteomes" id="UP001589747"/>
    </source>
</evidence>
<dbReference type="InterPro" id="IPR035965">
    <property type="entry name" value="PAS-like_dom_sf"/>
</dbReference>
<proteinExistence type="predicted"/>
<evidence type="ECO:0000256" key="8">
    <source>
        <dbReference type="ARBA" id="ARBA00023012"/>
    </source>
</evidence>
<organism evidence="11 12">
    <name type="scientific">Paenibacillus aurantiacus</name>
    <dbReference type="NCBI Taxonomy" id="1936118"/>
    <lineage>
        <taxon>Bacteria</taxon>
        <taxon>Bacillati</taxon>
        <taxon>Bacillota</taxon>
        <taxon>Bacilli</taxon>
        <taxon>Bacillales</taxon>
        <taxon>Paenibacillaceae</taxon>
        <taxon>Paenibacillus</taxon>
    </lineage>
</organism>
<dbReference type="InterPro" id="IPR005467">
    <property type="entry name" value="His_kinase_dom"/>
</dbReference>
<feature type="transmembrane region" description="Helical" evidence="9">
    <location>
        <begin position="43"/>
        <end position="66"/>
    </location>
</feature>
<dbReference type="SMART" id="SM00091">
    <property type="entry name" value="PAS"/>
    <property type="match status" value="1"/>
</dbReference>
<comment type="caution">
    <text evidence="11">The sequence shown here is derived from an EMBL/GenBank/DDBJ whole genome shotgun (WGS) entry which is preliminary data.</text>
</comment>
<evidence type="ECO:0000256" key="2">
    <source>
        <dbReference type="ARBA" id="ARBA00012438"/>
    </source>
</evidence>
<dbReference type="InterPro" id="IPR004358">
    <property type="entry name" value="Sig_transdc_His_kin-like_C"/>
</dbReference>
<feature type="transmembrane region" description="Helical" evidence="9">
    <location>
        <begin position="163"/>
        <end position="182"/>
    </location>
</feature>
<evidence type="ECO:0000256" key="9">
    <source>
        <dbReference type="SAM" id="Phobius"/>
    </source>
</evidence>
<accession>A0ABV5KL07</accession>
<dbReference type="SUPFAM" id="SSF55874">
    <property type="entry name" value="ATPase domain of HSP90 chaperone/DNA topoisomerase II/histidine kinase"/>
    <property type="match status" value="1"/>
</dbReference>
<dbReference type="InterPro" id="IPR000014">
    <property type="entry name" value="PAS"/>
</dbReference>
<dbReference type="CDD" id="cd00082">
    <property type="entry name" value="HisKA"/>
    <property type="match status" value="1"/>
</dbReference>
<dbReference type="Pfam" id="PF02518">
    <property type="entry name" value="HATPase_c"/>
    <property type="match status" value="1"/>
</dbReference>
<feature type="transmembrane region" description="Helical" evidence="9">
    <location>
        <begin position="135"/>
        <end position="156"/>
    </location>
</feature>
<dbReference type="PRINTS" id="PR00344">
    <property type="entry name" value="BCTRLSENSOR"/>
</dbReference>
<keyword evidence="3" id="KW-0597">Phosphoprotein</keyword>
<dbReference type="PROSITE" id="PS50109">
    <property type="entry name" value="HIS_KIN"/>
    <property type="match status" value="1"/>
</dbReference>
<dbReference type="Proteomes" id="UP001589747">
    <property type="component" value="Unassembled WGS sequence"/>
</dbReference>
<dbReference type="SUPFAM" id="SSF55785">
    <property type="entry name" value="PYP-like sensor domain (PAS domain)"/>
    <property type="match status" value="1"/>
</dbReference>